<dbReference type="Pfam" id="PF14231">
    <property type="entry name" value="GXWXG"/>
    <property type="match status" value="1"/>
</dbReference>
<keyword evidence="4" id="KW-1185">Reference proteome</keyword>
<evidence type="ECO:0000259" key="2">
    <source>
        <dbReference type="Pfam" id="PF14232"/>
    </source>
</evidence>
<protein>
    <submittedName>
        <fullName evidence="3">DUF4334 domain-containing protein</fullName>
    </submittedName>
</protein>
<comment type="caution">
    <text evidence="3">The sequence shown here is derived from an EMBL/GenBank/DDBJ whole genome shotgun (WGS) entry which is preliminary data.</text>
</comment>
<accession>A0ABW2LI44</accession>
<gene>
    <name evidence="3" type="ORF">ACFQRI_07350</name>
</gene>
<dbReference type="Gene3D" id="2.40.128.580">
    <property type="entry name" value="GXWXG domain"/>
    <property type="match status" value="1"/>
</dbReference>
<dbReference type="InterPro" id="IPR025951">
    <property type="entry name" value="GXWXG_dom"/>
</dbReference>
<dbReference type="EMBL" id="JBHTCJ010000003">
    <property type="protein sequence ID" value="MFC7341225.1"/>
    <property type="molecule type" value="Genomic_DNA"/>
</dbReference>
<name>A0ABW2LI44_9PSEU</name>
<feature type="domain" description="GXWXG" evidence="1">
    <location>
        <begin position="21"/>
        <end position="79"/>
    </location>
</feature>
<sequence>MTANEELAALEAGARLDAVLELFDSLPPVRIEELAGTWRGTGIRTGNPLDGLLERFGWYGKRFGGAEDAHPLLFTGRAGRVVSVNPRFVPVGSLLKVADRLDGPAVAKVFRALLPLMSTREPRARLRVVEYRGVSSAAMVYDALPICDPFRKVDESTLLCAMDLRGLPDPLMFALRRATP</sequence>
<dbReference type="Proteomes" id="UP001596504">
    <property type="component" value="Unassembled WGS sequence"/>
</dbReference>
<reference evidence="4" key="1">
    <citation type="journal article" date="2019" name="Int. J. Syst. Evol. Microbiol.">
        <title>The Global Catalogue of Microorganisms (GCM) 10K type strain sequencing project: providing services to taxonomists for standard genome sequencing and annotation.</title>
        <authorList>
            <consortium name="The Broad Institute Genomics Platform"/>
            <consortium name="The Broad Institute Genome Sequencing Center for Infectious Disease"/>
            <person name="Wu L."/>
            <person name="Ma J."/>
        </authorList>
    </citation>
    <scope>NUCLEOTIDE SEQUENCE [LARGE SCALE GENOMIC DNA]</scope>
    <source>
        <strain evidence="4">WLHS5</strain>
    </source>
</reference>
<feature type="domain" description="DUF4334" evidence="2">
    <location>
        <begin position="122"/>
        <end position="177"/>
    </location>
</feature>
<organism evidence="3 4">
    <name type="scientific">Saccharopolyspora griseoalba</name>
    <dbReference type="NCBI Taxonomy" id="1431848"/>
    <lineage>
        <taxon>Bacteria</taxon>
        <taxon>Bacillati</taxon>
        <taxon>Actinomycetota</taxon>
        <taxon>Actinomycetes</taxon>
        <taxon>Pseudonocardiales</taxon>
        <taxon>Pseudonocardiaceae</taxon>
        <taxon>Saccharopolyspora</taxon>
    </lineage>
</organism>
<evidence type="ECO:0000313" key="4">
    <source>
        <dbReference type="Proteomes" id="UP001596504"/>
    </source>
</evidence>
<dbReference type="RefSeq" id="WP_380665870.1">
    <property type="nucleotide sequence ID" value="NZ_JBHTCJ010000003.1"/>
</dbReference>
<evidence type="ECO:0000313" key="3">
    <source>
        <dbReference type="EMBL" id="MFC7341225.1"/>
    </source>
</evidence>
<evidence type="ECO:0000259" key="1">
    <source>
        <dbReference type="Pfam" id="PF14231"/>
    </source>
</evidence>
<dbReference type="Pfam" id="PF14232">
    <property type="entry name" value="DUF4334"/>
    <property type="match status" value="1"/>
</dbReference>
<proteinExistence type="predicted"/>
<dbReference type="InterPro" id="IPR025568">
    <property type="entry name" value="DUF4334"/>
</dbReference>